<proteinExistence type="inferred from homology"/>
<evidence type="ECO:0000256" key="1">
    <source>
        <dbReference type="ARBA" id="ARBA00007198"/>
    </source>
</evidence>
<accession>A0A9Q3W619</accession>
<reference evidence="3" key="1">
    <citation type="submission" date="2022-01" db="EMBL/GenBank/DDBJ databases">
        <authorList>
            <person name="Karlyshev A.V."/>
            <person name="Jaspars M."/>
        </authorList>
    </citation>
    <scope>NUCLEOTIDE SEQUENCE</scope>
    <source>
        <strain evidence="3">AGSA3-2</strain>
    </source>
</reference>
<dbReference type="SUPFAM" id="SSF52833">
    <property type="entry name" value="Thioredoxin-like"/>
    <property type="match status" value="1"/>
</dbReference>
<dbReference type="PANTHER" id="PTHR30041">
    <property type="entry name" value="ARSENATE REDUCTASE"/>
    <property type="match status" value="1"/>
</dbReference>
<dbReference type="InterPro" id="IPR006660">
    <property type="entry name" value="Arsenate_reductase-like"/>
</dbReference>
<sequence length="118" mass="13632">MELTVATTLYGIKNCDTMKKARVWLDDQGVEYVFHDYKKEGVPEAELRRWIDTLGWETVINRRGTTWRKLDQDVRDNMDAEQAVPVALDNPSIIKRPILQHGEALVAGFNADQWQALF</sequence>
<dbReference type="InterPro" id="IPR006504">
    <property type="entry name" value="Tscrpt_reg_Spx/MgsR"/>
</dbReference>
<dbReference type="CDD" id="cd03035">
    <property type="entry name" value="ArsC_Yffb"/>
    <property type="match status" value="1"/>
</dbReference>
<dbReference type="Gene3D" id="3.40.30.10">
    <property type="entry name" value="Glutaredoxin"/>
    <property type="match status" value="1"/>
</dbReference>
<dbReference type="PANTHER" id="PTHR30041:SF8">
    <property type="entry name" value="PROTEIN YFFB"/>
    <property type="match status" value="1"/>
</dbReference>
<name>A0A9Q3W619_9GAMM</name>
<dbReference type="NCBIfam" id="NF008107">
    <property type="entry name" value="PRK10853.1"/>
    <property type="match status" value="1"/>
</dbReference>
<dbReference type="AlphaFoldDB" id="A0A9Q3W619"/>
<dbReference type="Pfam" id="PF03960">
    <property type="entry name" value="ArsC"/>
    <property type="match status" value="1"/>
</dbReference>
<evidence type="ECO:0000313" key="4">
    <source>
        <dbReference type="Proteomes" id="UP001107961"/>
    </source>
</evidence>
<evidence type="ECO:0000313" key="3">
    <source>
        <dbReference type="EMBL" id="MCE7509361.1"/>
    </source>
</evidence>
<comment type="caution">
    <text evidence="3">The sequence shown here is derived from an EMBL/GenBank/DDBJ whole genome shotgun (WGS) entry which is preliminary data.</text>
</comment>
<dbReference type="EMBL" id="JAJVKT010000013">
    <property type="protein sequence ID" value="MCE7509361.1"/>
    <property type="molecule type" value="Genomic_DNA"/>
</dbReference>
<evidence type="ECO:0000256" key="2">
    <source>
        <dbReference type="PROSITE-ProRule" id="PRU01282"/>
    </source>
</evidence>
<gene>
    <name evidence="3" type="ORF">LZG35_11990</name>
</gene>
<dbReference type="InterPro" id="IPR036249">
    <property type="entry name" value="Thioredoxin-like_sf"/>
</dbReference>
<organism evidence="3 4">
    <name type="scientific">Alloalcanivorax xenomutans</name>
    <dbReference type="NCBI Taxonomy" id="1094342"/>
    <lineage>
        <taxon>Bacteria</taxon>
        <taxon>Pseudomonadati</taxon>
        <taxon>Pseudomonadota</taxon>
        <taxon>Gammaproteobacteria</taxon>
        <taxon>Oceanospirillales</taxon>
        <taxon>Alcanivoracaceae</taxon>
        <taxon>Alloalcanivorax</taxon>
    </lineage>
</organism>
<comment type="similarity">
    <text evidence="1 2">Belongs to the ArsC family.</text>
</comment>
<keyword evidence="4" id="KW-1185">Reference proteome</keyword>
<dbReference type="Proteomes" id="UP001107961">
    <property type="component" value="Unassembled WGS sequence"/>
</dbReference>
<protein>
    <submittedName>
        <fullName evidence="3">ArsC family reductase</fullName>
    </submittedName>
</protein>
<dbReference type="KEGG" id="axe:P40_09135"/>
<dbReference type="NCBIfam" id="TIGR01617">
    <property type="entry name" value="arsC_related"/>
    <property type="match status" value="1"/>
</dbReference>
<dbReference type="PROSITE" id="PS51353">
    <property type="entry name" value="ARSC"/>
    <property type="match status" value="1"/>
</dbReference>